<feature type="chain" id="PRO_5036210154" description="Peptidase S1 domain-containing protein" evidence="1">
    <location>
        <begin position="31"/>
        <end position="326"/>
    </location>
</feature>
<evidence type="ECO:0000259" key="2">
    <source>
        <dbReference type="PROSITE" id="PS50240"/>
    </source>
</evidence>
<accession>A0A7R9BQQ0</accession>
<dbReference type="PRINTS" id="PR00722">
    <property type="entry name" value="CHYMOTRYPSIN"/>
</dbReference>
<dbReference type="GO" id="GO:0004252">
    <property type="term" value="F:serine-type endopeptidase activity"/>
    <property type="evidence" value="ECO:0007669"/>
    <property type="project" value="InterPro"/>
</dbReference>
<dbReference type="AlphaFoldDB" id="A0A7R9BQQ0"/>
<dbReference type="PANTHER" id="PTHR24260:SF136">
    <property type="entry name" value="GH08193P-RELATED"/>
    <property type="match status" value="1"/>
</dbReference>
<dbReference type="Gene3D" id="2.40.10.10">
    <property type="entry name" value="Trypsin-like serine proteases"/>
    <property type="match status" value="2"/>
</dbReference>
<dbReference type="Proteomes" id="UP000678499">
    <property type="component" value="Unassembled WGS sequence"/>
</dbReference>
<dbReference type="Pfam" id="PF00089">
    <property type="entry name" value="Trypsin"/>
    <property type="match status" value="1"/>
</dbReference>
<dbReference type="EMBL" id="CAJPEX010001224">
    <property type="protein sequence ID" value="CAG0918560.1"/>
    <property type="molecule type" value="Genomic_DNA"/>
</dbReference>
<dbReference type="PROSITE" id="PS50240">
    <property type="entry name" value="TRYPSIN_DOM"/>
    <property type="match status" value="1"/>
</dbReference>
<name>A0A7R9BQQ0_9CRUS</name>
<dbReference type="InterPro" id="IPR051333">
    <property type="entry name" value="CLIP_Serine_Protease"/>
</dbReference>
<dbReference type="EMBL" id="OA883261">
    <property type="protein sequence ID" value="CAD7278408.1"/>
    <property type="molecule type" value="Genomic_DNA"/>
</dbReference>
<sequence>MAVNGKSSFLFLLIVGVAPIFNDFAEPCIAEIFANVWTLLPIGNRVNTPMESGRIPVGNRTSRNYVARCTMVFLLGSQFIEKTCVGAIISNTTIATAAHCTHLSKNHLSWPLSVFCSVGDLDSYIQESDEIEVNSNARGIIRHANYDPATRQFDIAKLVLDSPMTLGSNTSVDSIFMNENAAVLSNSSTLVTVTGWGSTYGGSPSMTTGVMKNRDSSACAVAYADDDQKYVFDPSAQLCFGGGSNIGPCFGDSGAPIVATVDGEQVLVGITSYFKRVNLNTGQNAKNTFFGKPKFQGGSAVLLACDYNAPSVATFIDTDIRNWLLT</sequence>
<keyword evidence="4" id="KW-1185">Reference proteome</keyword>
<protein>
    <recommendedName>
        <fullName evidence="2">Peptidase S1 domain-containing protein</fullName>
    </recommendedName>
</protein>
<feature type="domain" description="Peptidase S1" evidence="2">
    <location>
        <begin position="41"/>
        <end position="326"/>
    </location>
</feature>
<dbReference type="PANTHER" id="PTHR24260">
    <property type="match status" value="1"/>
</dbReference>
<evidence type="ECO:0000256" key="1">
    <source>
        <dbReference type="SAM" id="SignalP"/>
    </source>
</evidence>
<dbReference type="SMART" id="SM00020">
    <property type="entry name" value="Tryp_SPc"/>
    <property type="match status" value="1"/>
</dbReference>
<dbReference type="InterPro" id="IPR043504">
    <property type="entry name" value="Peptidase_S1_PA_chymotrypsin"/>
</dbReference>
<reference evidence="3" key="1">
    <citation type="submission" date="2020-11" db="EMBL/GenBank/DDBJ databases">
        <authorList>
            <person name="Tran Van P."/>
        </authorList>
    </citation>
    <scope>NUCLEOTIDE SEQUENCE</scope>
</reference>
<dbReference type="GO" id="GO:0006508">
    <property type="term" value="P:proteolysis"/>
    <property type="evidence" value="ECO:0007669"/>
    <property type="project" value="InterPro"/>
</dbReference>
<keyword evidence="1" id="KW-0732">Signal</keyword>
<evidence type="ECO:0000313" key="4">
    <source>
        <dbReference type="Proteomes" id="UP000678499"/>
    </source>
</evidence>
<gene>
    <name evidence="3" type="ORF">NMOB1V02_LOCUS6114</name>
</gene>
<proteinExistence type="predicted"/>
<dbReference type="InterPro" id="IPR009003">
    <property type="entry name" value="Peptidase_S1_PA"/>
</dbReference>
<organism evidence="3">
    <name type="scientific">Notodromas monacha</name>
    <dbReference type="NCBI Taxonomy" id="399045"/>
    <lineage>
        <taxon>Eukaryota</taxon>
        <taxon>Metazoa</taxon>
        <taxon>Ecdysozoa</taxon>
        <taxon>Arthropoda</taxon>
        <taxon>Crustacea</taxon>
        <taxon>Oligostraca</taxon>
        <taxon>Ostracoda</taxon>
        <taxon>Podocopa</taxon>
        <taxon>Podocopida</taxon>
        <taxon>Cypridocopina</taxon>
        <taxon>Cypridoidea</taxon>
        <taxon>Cyprididae</taxon>
        <taxon>Notodromas</taxon>
    </lineage>
</organism>
<dbReference type="InterPro" id="IPR001314">
    <property type="entry name" value="Peptidase_S1A"/>
</dbReference>
<dbReference type="InterPro" id="IPR001254">
    <property type="entry name" value="Trypsin_dom"/>
</dbReference>
<dbReference type="OrthoDB" id="5565075at2759"/>
<evidence type="ECO:0000313" key="3">
    <source>
        <dbReference type="EMBL" id="CAD7278408.1"/>
    </source>
</evidence>
<dbReference type="SUPFAM" id="SSF50494">
    <property type="entry name" value="Trypsin-like serine proteases"/>
    <property type="match status" value="1"/>
</dbReference>
<feature type="signal peptide" evidence="1">
    <location>
        <begin position="1"/>
        <end position="30"/>
    </location>
</feature>